<proteinExistence type="predicted"/>
<evidence type="ECO:0000313" key="1">
    <source>
        <dbReference type="EMBL" id="VFS64537.1"/>
    </source>
</evidence>
<dbReference type="EMBL" id="CAADJE010000022">
    <property type="protein sequence ID" value="VFS64537.1"/>
    <property type="molecule type" value="Genomic_DNA"/>
</dbReference>
<reference evidence="1 2" key="1">
    <citation type="submission" date="2019-03" db="EMBL/GenBank/DDBJ databases">
        <authorList>
            <consortium name="Pathogen Informatics"/>
        </authorList>
    </citation>
    <scope>NUCLEOTIDE SEQUENCE [LARGE SCALE GENOMIC DNA]</scope>
    <source>
        <strain evidence="1 2">NCTC12998</strain>
    </source>
</reference>
<evidence type="ECO:0000313" key="2">
    <source>
        <dbReference type="Proteomes" id="UP000345637"/>
    </source>
</evidence>
<protein>
    <submittedName>
        <fullName evidence="1">Uncharacterized protein</fullName>
    </submittedName>
</protein>
<dbReference type="Proteomes" id="UP000345637">
    <property type="component" value="Unassembled WGS sequence"/>
</dbReference>
<name>A0A485ASF2_RAOPL</name>
<dbReference type="AlphaFoldDB" id="A0A485ASF2"/>
<accession>A0A485ASF2</accession>
<sequence>MGNLQSIEGINAEGIRLPVGVGAAAVQTANRDVAIGMVNIDRRRRNGINAVVGLRFPGQLETGADVMPDRTGIEL</sequence>
<gene>
    <name evidence="1" type="ORF">NCTC12998_02632</name>
</gene>
<organism evidence="1 2">
    <name type="scientific">Raoultella planticola</name>
    <name type="common">Klebsiella planticola</name>
    <dbReference type="NCBI Taxonomy" id="575"/>
    <lineage>
        <taxon>Bacteria</taxon>
        <taxon>Pseudomonadati</taxon>
        <taxon>Pseudomonadota</taxon>
        <taxon>Gammaproteobacteria</taxon>
        <taxon>Enterobacterales</taxon>
        <taxon>Enterobacteriaceae</taxon>
        <taxon>Klebsiella/Raoultella group</taxon>
        <taxon>Raoultella</taxon>
    </lineage>
</organism>